<sequence>MEIRKWLVKPAASFAVCALGLTGIALATSTPANAGLNGPVEIDRLVTAGSNYEANLTAEVGFWTLRNIAAAGLSGPLDNDYGQEEVAPPGGWDNLSAPWTGQGLVSKTVGKLLMQFTNIGGNGKPFVDACSANVVTSANKSVITAAGHCFKMSALMGGNTGDWVATNAVFIPGFNGANLKRGQPIVDGVVKDPELDQPPGTDVAPYGVWAVTRAWMPYNWYYNASWILGSDVAMAVVDNPYDSRPIADVTGGQRIGFNQVSNPQTVYQFGYPTNNSRNWYGYKNNDGTKASNGAAPSDWRDYAGRTMMYAHGTSFQDDLTYGNSIPSAMSPGSSGGPWFKDFDPATGTGVQIGVTSRFSDMSGTFAPTGSWQMGPALVSQGFGPATQEMYQKAQAASTN</sequence>
<evidence type="ECO:0000313" key="3">
    <source>
        <dbReference type="Proteomes" id="UP000286208"/>
    </source>
</evidence>
<protein>
    <recommendedName>
        <fullName evidence="4">Peptidase</fullName>
    </recommendedName>
</protein>
<proteinExistence type="predicted"/>
<evidence type="ECO:0000256" key="1">
    <source>
        <dbReference type="SAM" id="SignalP"/>
    </source>
</evidence>
<evidence type="ECO:0008006" key="4">
    <source>
        <dbReference type="Google" id="ProtNLM"/>
    </source>
</evidence>
<accession>A0A438BBS6</accession>
<name>A0A438BBS6_9NOCA</name>
<dbReference type="Gene3D" id="2.40.10.10">
    <property type="entry name" value="Trypsin-like serine proteases"/>
    <property type="match status" value="2"/>
</dbReference>
<gene>
    <name evidence="2" type="ORF">EGT67_16305</name>
</gene>
<organism evidence="2 3">
    <name type="scientific">Prescottella agglutinans</name>
    <dbReference type="NCBI Taxonomy" id="1644129"/>
    <lineage>
        <taxon>Bacteria</taxon>
        <taxon>Bacillati</taxon>
        <taxon>Actinomycetota</taxon>
        <taxon>Actinomycetes</taxon>
        <taxon>Mycobacteriales</taxon>
        <taxon>Nocardiaceae</taxon>
        <taxon>Prescottella</taxon>
    </lineage>
</organism>
<dbReference type="Proteomes" id="UP000286208">
    <property type="component" value="Unassembled WGS sequence"/>
</dbReference>
<comment type="caution">
    <text evidence="2">The sequence shown here is derived from an EMBL/GenBank/DDBJ whole genome shotgun (WGS) entry which is preliminary data.</text>
</comment>
<feature type="signal peptide" evidence="1">
    <location>
        <begin position="1"/>
        <end position="27"/>
    </location>
</feature>
<keyword evidence="3" id="KW-1185">Reference proteome</keyword>
<reference evidence="2 3" key="1">
    <citation type="submission" date="2018-11" db="EMBL/GenBank/DDBJ databases">
        <title>Rhodococcus spongicola sp. nov. and Rhodococcus xishaensis sp. nov. from marine sponges.</title>
        <authorList>
            <person name="Li L."/>
            <person name="Lin H.W."/>
        </authorList>
    </citation>
    <scope>NUCLEOTIDE SEQUENCE [LARGE SCALE GENOMIC DNA]</scope>
    <source>
        <strain evidence="2 3">CCTCC AB2014297</strain>
    </source>
</reference>
<keyword evidence="1" id="KW-0732">Signal</keyword>
<dbReference type="AlphaFoldDB" id="A0A438BBS6"/>
<dbReference type="EMBL" id="RKLP01000008">
    <property type="protein sequence ID" value="RVW08478.1"/>
    <property type="molecule type" value="Genomic_DNA"/>
</dbReference>
<evidence type="ECO:0000313" key="2">
    <source>
        <dbReference type="EMBL" id="RVW08478.1"/>
    </source>
</evidence>
<dbReference type="InterPro" id="IPR009003">
    <property type="entry name" value="Peptidase_S1_PA"/>
</dbReference>
<dbReference type="InterPro" id="IPR043504">
    <property type="entry name" value="Peptidase_S1_PA_chymotrypsin"/>
</dbReference>
<feature type="chain" id="PRO_5039098973" description="Peptidase" evidence="1">
    <location>
        <begin position="28"/>
        <end position="399"/>
    </location>
</feature>
<dbReference type="SUPFAM" id="SSF50494">
    <property type="entry name" value="Trypsin-like serine proteases"/>
    <property type="match status" value="1"/>
</dbReference>